<protein>
    <recommendedName>
        <fullName evidence="1">Spore protein YkvP/CgeB glycosyl transferase-like domain-containing protein</fullName>
    </recommendedName>
</protein>
<dbReference type="InterPro" id="IPR055259">
    <property type="entry name" value="YkvP/CgeB_Glyco_trans-like"/>
</dbReference>
<dbReference type="Proteomes" id="UP000257014">
    <property type="component" value="Unassembled WGS sequence"/>
</dbReference>
<name>A0A3E0K322_9BACI</name>
<dbReference type="AlphaFoldDB" id="A0A3E0K322"/>
<feature type="domain" description="Spore protein YkvP/CgeB glycosyl transferase-like" evidence="1">
    <location>
        <begin position="276"/>
        <end position="418"/>
    </location>
</feature>
<sequence length="428" mass="49948">MTESFTGNLSPAADSGGRMIFNMADRQKTKVIDLNQRQKTIVLLNGQSQYHVLRHFIQDLAAAFQQLGYHAEIVDLLRPSWPADLEKTVKERDVRFFLSMNAMGIDIKIGETALYDYLNIPLFAFLVDHPMYHLNRLNRGVKNLIVSCVDRNHVDFLKRFLNGEYTKVFIPHGAPFRPHPDSGRSVGKRNIDIFFAGTVFNPDSYREKWSAGGRSIARLYDEIMERYLSGHDRTLIMAAEDVFEERGIDTEYLNHYRFWENLVYVDLYVRNKRRLDVIQRISKLGLRIEIFGNGWEPYLDRHPSVKFNPSLPFERVQEKMADAKVVLNILPNFHEGGHERIFSAMLNGAVCLSSGNSYLRREFREGEDILFYAFGQDLEEVLGEYFNDEEKMQRIAGNGRKKAMERHTWLQRAEKILETVEYHMFFVR</sequence>
<evidence type="ECO:0000259" key="1">
    <source>
        <dbReference type="Pfam" id="PF13524"/>
    </source>
</evidence>
<reference evidence="2 3" key="1">
    <citation type="submission" date="2018-03" db="EMBL/GenBank/DDBJ databases">
        <authorList>
            <person name="Keele B.F."/>
        </authorList>
    </citation>
    <scope>NUCLEOTIDE SEQUENCE [LARGE SCALE GENOMIC DNA]</scope>
    <source>
        <strain evidence="2">ZCTH4_d</strain>
    </source>
</reference>
<dbReference type="Gene3D" id="3.40.50.2000">
    <property type="entry name" value="Glycogen Phosphorylase B"/>
    <property type="match status" value="1"/>
</dbReference>
<dbReference type="Pfam" id="PF13524">
    <property type="entry name" value="Glyco_trans_1_2"/>
    <property type="match status" value="1"/>
</dbReference>
<evidence type="ECO:0000313" key="2">
    <source>
        <dbReference type="EMBL" id="REJ27597.1"/>
    </source>
</evidence>
<accession>A0A3E0K322</accession>
<dbReference type="EMBL" id="QEWE01000020">
    <property type="protein sequence ID" value="REJ27597.1"/>
    <property type="molecule type" value="Genomic_DNA"/>
</dbReference>
<gene>
    <name evidence="2" type="ORF">C6P37_10830</name>
</gene>
<evidence type="ECO:0000313" key="3">
    <source>
        <dbReference type="Proteomes" id="UP000257014"/>
    </source>
</evidence>
<dbReference type="SUPFAM" id="SSF53756">
    <property type="entry name" value="UDP-Glycosyltransferase/glycogen phosphorylase"/>
    <property type="match status" value="1"/>
</dbReference>
<comment type="caution">
    <text evidence="2">The sequence shown here is derived from an EMBL/GenBank/DDBJ whole genome shotgun (WGS) entry which is preliminary data.</text>
</comment>
<organism evidence="2 3">
    <name type="scientific">Caldibacillus debilis</name>
    <dbReference type="NCBI Taxonomy" id="301148"/>
    <lineage>
        <taxon>Bacteria</taxon>
        <taxon>Bacillati</taxon>
        <taxon>Bacillota</taxon>
        <taxon>Bacilli</taxon>
        <taxon>Bacillales</taxon>
        <taxon>Bacillaceae</taxon>
        <taxon>Caldibacillus</taxon>
    </lineage>
</organism>
<proteinExistence type="predicted"/>